<keyword evidence="4 9" id="KW-1133">Transmembrane helix</keyword>
<feature type="transmembrane region" description="Helical" evidence="9">
    <location>
        <begin position="214"/>
        <end position="243"/>
    </location>
</feature>
<evidence type="ECO:0000256" key="8">
    <source>
        <dbReference type="SAM" id="MobiDB-lite"/>
    </source>
</evidence>
<dbReference type="Pfam" id="PF01794">
    <property type="entry name" value="Ferric_reduct"/>
    <property type="match status" value="1"/>
</dbReference>
<dbReference type="SUPFAM" id="SSF63380">
    <property type="entry name" value="Riboflavin synthase domain-like"/>
    <property type="match status" value="1"/>
</dbReference>
<feature type="compositionally biased region" description="Polar residues" evidence="8">
    <location>
        <begin position="26"/>
        <end position="53"/>
    </location>
</feature>
<evidence type="ECO:0000256" key="7">
    <source>
        <dbReference type="ARBA" id="ARBA00023136"/>
    </source>
</evidence>
<feature type="region of interest" description="Disordered" evidence="8">
    <location>
        <begin position="126"/>
        <end position="146"/>
    </location>
</feature>
<dbReference type="AlphaFoldDB" id="A0A9W7ZPC5"/>
<keyword evidence="5" id="KW-0560">Oxidoreductase</keyword>
<dbReference type="GO" id="GO:0006811">
    <property type="term" value="P:monoatomic ion transport"/>
    <property type="evidence" value="ECO:0007669"/>
    <property type="project" value="UniProtKB-KW"/>
</dbReference>
<dbReference type="InterPro" id="IPR050369">
    <property type="entry name" value="RBOH/FRE"/>
</dbReference>
<proteinExistence type="predicted"/>
<evidence type="ECO:0000313" key="11">
    <source>
        <dbReference type="EMBL" id="KAJ1913769.1"/>
    </source>
</evidence>
<feature type="domain" description="FAD-binding FR-type" evidence="10">
    <location>
        <begin position="390"/>
        <end position="504"/>
    </location>
</feature>
<dbReference type="Gene3D" id="2.40.30.10">
    <property type="entry name" value="Translation factors"/>
    <property type="match status" value="1"/>
</dbReference>
<dbReference type="PANTHER" id="PTHR11972:SF153">
    <property type="entry name" value="SUPEROXIDE-GENERATING NADPH OXIDASE HEAVY CHAIN SUBUNIT A"/>
    <property type="match status" value="1"/>
</dbReference>
<dbReference type="InterPro" id="IPR039261">
    <property type="entry name" value="FNR_nucleotide-bd"/>
</dbReference>
<keyword evidence="7 9" id="KW-0472">Membrane</keyword>
<dbReference type="EMBL" id="JANBPU010000240">
    <property type="protein sequence ID" value="KAJ1913769.1"/>
    <property type="molecule type" value="Genomic_DNA"/>
</dbReference>
<dbReference type="Pfam" id="PF08022">
    <property type="entry name" value="FAD_binding_8"/>
    <property type="match status" value="1"/>
</dbReference>
<dbReference type="SUPFAM" id="SSF52343">
    <property type="entry name" value="Ferredoxin reductase-like, C-terminal NADP-linked domain"/>
    <property type="match status" value="1"/>
</dbReference>
<dbReference type="GO" id="GO:0006952">
    <property type="term" value="P:defense response"/>
    <property type="evidence" value="ECO:0007669"/>
    <property type="project" value="TreeGrafter"/>
</dbReference>
<keyword evidence="12" id="KW-1185">Reference proteome</keyword>
<accession>A0A9W7ZPC5</accession>
<dbReference type="Pfam" id="PF08030">
    <property type="entry name" value="NAD_binding_6"/>
    <property type="match status" value="1"/>
</dbReference>
<feature type="transmembrane region" description="Helical" evidence="9">
    <location>
        <begin position="344"/>
        <end position="362"/>
    </location>
</feature>
<sequence>MAGGNISRDRQQNLPASRGHHYGVDGSSNNADYQLTPTSSTPENSPATSSYSRLNHAAAATTTSGGGGGGGSASLVTTKEEAKTTVGDNGFSSSVSPVPSMNLHSNQAITAAASASSSMKGIEEVAYEDEKREQQQQQQQKKPQEIGGLHHIAINPSELNPSATLNTPSMLRGWTYGSKYVSEITIRRSIFFGLWGGIHLMILLVRLFRYPEYLWGFCMATQAGIMTCLIAIYICMSPTFLYLINRSILPRVITFEKNVHAHKVAAYTLLFWTICHVAAYYYNYISYVVDQNKHPEKHEGEEKYTIAGLLLGRYYGWTGHVILLFYISMFVTSIIIVRRRYFELFYYVHQLHIPITVLLFIHGKSREFPKFLVAPLAIYVVDRLYRLVRGYVGHTNITTVIQHPSNVYEIRIKKRWFRPTRPGQYIRINCPTIAPLQWHPFTLTSAPEEEMITHIKVVGTWSNELAKALGCDFNITKSLSKLSLNDMYDTDAIYNPQYTSTDYVEEESGGRYKTSVKITVPRLSGFEESAKKKGVFSRCKGFVKSIREVEEGGIKRSNTVLSTAKTDFKPTTFDDDSDTFTDVVIPKIFVDGSYEAPAENIFNYKVTIMIGAGIGVTPFASVLRSIRYKLRQTPDKLKMQKVYFIWVCRDEVL</sequence>
<keyword evidence="2 9" id="KW-0812">Transmembrane</keyword>
<feature type="transmembrane region" description="Helical" evidence="9">
    <location>
        <begin position="314"/>
        <end position="337"/>
    </location>
</feature>
<keyword evidence="6" id="KW-0406">Ion transport</keyword>
<evidence type="ECO:0000256" key="5">
    <source>
        <dbReference type="ARBA" id="ARBA00023002"/>
    </source>
</evidence>
<dbReference type="GO" id="GO:0043020">
    <property type="term" value="C:NADPH oxidase complex"/>
    <property type="evidence" value="ECO:0007669"/>
    <property type="project" value="TreeGrafter"/>
</dbReference>
<comment type="subcellular location">
    <subcellularLocation>
        <location evidence="1">Membrane</location>
        <topology evidence="1">Multi-pass membrane protein</topology>
    </subcellularLocation>
</comment>
<dbReference type="InterPro" id="IPR013130">
    <property type="entry name" value="Fe3_Rdtase_TM_dom"/>
</dbReference>
<name>A0A9W7ZPC5_9FUNG</name>
<evidence type="ECO:0000256" key="4">
    <source>
        <dbReference type="ARBA" id="ARBA00022989"/>
    </source>
</evidence>
<dbReference type="PROSITE" id="PS51384">
    <property type="entry name" value="FAD_FR"/>
    <property type="match status" value="1"/>
</dbReference>
<feature type="transmembrane region" description="Helical" evidence="9">
    <location>
        <begin position="189"/>
        <end position="208"/>
    </location>
</feature>
<dbReference type="CDD" id="cd06186">
    <property type="entry name" value="NOX_Duox_like_FAD_NADP"/>
    <property type="match status" value="1"/>
</dbReference>
<dbReference type="InterPro" id="IPR017938">
    <property type="entry name" value="Riboflavin_synthase-like_b-brl"/>
</dbReference>
<gene>
    <name evidence="11" type="ORF">H4219_005069</name>
</gene>
<dbReference type="Proteomes" id="UP001150538">
    <property type="component" value="Unassembled WGS sequence"/>
</dbReference>
<feature type="transmembrane region" description="Helical" evidence="9">
    <location>
        <begin position="264"/>
        <end position="282"/>
    </location>
</feature>
<dbReference type="InterPro" id="IPR017927">
    <property type="entry name" value="FAD-bd_FR_type"/>
</dbReference>
<keyword evidence="6" id="KW-0813">Transport</keyword>
<evidence type="ECO:0000256" key="6">
    <source>
        <dbReference type="ARBA" id="ARBA00023065"/>
    </source>
</evidence>
<dbReference type="GO" id="GO:0042554">
    <property type="term" value="P:superoxide anion generation"/>
    <property type="evidence" value="ECO:0007669"/>
    <property type="project" value="TreeGrafter"/>
</dbReference>
<comment type="caution">
    <text evidence="11">The sequence shown here is derived from an EMBL/GenBank/DDBJ whole genome shotgun (WGS) entry which is preliminary data.</text>
</comment>
<evidence type="ECO:0000256" key="2">
    <source>
        <dbReference type="ARBA" id="ARBA00022692"/>
    </source>
</evidence>
<dbReference type="PANTHER" id="PTHR11972">
    <property type="entry name" value="NADPH OXIDASE"/>
    <property type="match status" value="1"/>
</dbReference>
<dbReference type="Gene3D" id="3.40.50.80">
    <property type="entry name" value="Nucleotide-binding domain of ferredoxin-NADP reductase (FNR) module"/>
    <property type="match status" value="1"/>
</dbReference>
<evidence type="ECO:0000259" key="10">
    <source>
        <dbReference type="PROSITE" id="PS51384"/>
    </source>
</evidence>
<evidence type="ECO:0000256" key="1">
    <source>
        <dbReference type="ARBA" id="ARBA00004141"/>
    </source>
</evidence>
<dbReference type="OrthoDB" id="167398at2759"/>
<dbReference type="InterPro" id="IPR013121">
    <property type="entry name" value="Fe_red_NAD-bd_6"/>
</dbReference>
<evidence type="ECO:0000313" key="12">
    <source>
        <dbReference type="Proteomes" id="UP001150538"/>
    </source>
</evidence>
<organism evidence="11 12">
    <name type="scientific">Mycoemilia scoparia</name>
    <dbReference type="NCBI Taxonomy" id="417184"/>
    <lineage>
        <taxon>Eukaryota</taxon>
        <taxon>Fungi</taxon>
        <taxon>Fungi incertae sedis</taxon>
        <taxon>Zoopagomycota</taxon>
        <taxon>Kickxellomycotina</taxon>
        <taxon>Kickxellomycetes</taxon>
        <taxon>Kickxellales</taxon>
        <taxon>Kickxellaceae</taxon>
        <taxon>Mycoemilia</taxon>
    </lineage>
</organism>
<dbReference type="GO" id="GO:0016175">
    <property type="term" value="F:superoxide-generating NAD(P)H oxidase activity"/>
    <property type="evidence" value="ECO:0007669"/>
    <property type="project" value="TreeGrafter"/>
</dbReference>
<evidence type="ECO:0000256" key="3">
    <source>
        <dbReference type="ARBA" id="ARBA00022982"/>
    </source>
</evidence>
<dbReference type="InterPro" id="IPR013112">
    <property type="entry name" value="FAD-bd_8"/>
</dbReference>
<feature type="region of interest" description="Disordered" evidence="8">
    <location>
        <begin position="1"/>
        <end position="75"/>
    </location>
</feature>
<keyword evidence="3" id="KW-0249">Electron transport</keyword>
<evidence type="ECO:0000256" key="9">
    <source>
        <dbReference type="SAM" id="Phobius"/>
    </source>
</evidence>
<protein>
    <recommendedName>
        <fullName evidence="10">FAD-binding FR-type domain-containing protein</fullName>
    </recommendedName>
</protein>
<reference evidence="11" key="1">
    <citation type="submission" date="2022-07" db="EMBL/GenBank/DDBJ databases">
        <title>Phylogenomic reconstructions and comparative analyses of Kickxellomycotina fungi.</title>
        <authorList>
            <person name="Reynolds N.K."/>
            <person name="Stajich J.E."/>
            <person name="Barry K."/>
            <person name="Grigoriev I.V."/>
            <person name="Crous P."/>
            <person name="Smith M.E."/>
        </authorList>
    </citation>
    <scope>NUCLEOTIDE SEQUENCE</scope>
    <source>
        <strain evidence="11">NBRC 100468</strain>
    </source>
</reference>